<organism evidence="2 3">
    <name type="scientific">Streptomyces hainanensis</name>
    <dbReference type="NCBI Taxonomy" id="402648"/>
    <lineage>
        <taxon>Bacteria</taxon>
        <taxon>Bacillati</taxon>
        <taxon>Actinomycetota</taxon>
        <taxon>Actinomycetes</taxon>
        <taxon>Kitasatosporales</taxon>
        <taxon>Streptomycetaceae</taxon>
        <taxon>Streptomyces</taxon>
    </lineage>
</organism>
<proteinExistence type="predicted"/>
<dbReference type="Proteomes" id="UP000295345">
    <property type="component" value="Unassembled WGS sequence"/>
</dbReference>
<name>A0A4R4SQD3_9ACTN</name>
<feature type="domain" description="HTH luxR-type" evidence="1">
    <location>
        <begin position="244"/>
        <end position="309"/>
    </location>
</feature>
<evidence type="ECO:0000313" key="2">
    <source>
        <dbReference type="EMBL" id="TDC66130.1"/>
    </source>
</evidence>
<reference evidence="2 3" key="1">
    <citation type="submission" date="2019-03" db="EMBL/GenBank/DDBJ databases">
        <title>Draft genome sequences of novel Actinobacteria.</title>
        <authorList>
            <person name="Sahin N."/>
            <person name="Ay H."/>
            <person name="Saygin H."/>
        </authorList>
    </citation>
    <scope>NUCLEOTIDE SEQUENCE [LARGE SCALE GENOMIC DNA]</scope>
    <source>
        <strain evidence="2 3">DSM 41900</strain>
    </source>
</reference>
<dbReference type="PANTHER" id="PTHR34293">
    <property type="entry name" value="HTH-TYPE TRANSCRIPTIONAL REGULATOR TRMBL2"/>
    <property type="match status" value="1"/>
</dbReference>
<dbReference type="Pfam" id="PF00196">
    <property type="entry name" value="GerE"/>
    <property type="match status" value="1"/>
</dbReference>
<dbReference type="InterPro" id="IPR016032">
    <property type="entry name" value="Sig_transdc_resp-reg_C-effctor"/>
</dbReference>
<dbReference type="PANTHER" id="PTHR34293:SF1">
    <property type="entry name" value="HTH-TYPE TRANSCRIPTIONAL REGULATOR TRMBL2"/>
    <property type="match status" value="1"/>
</dbReference>
<dbReference type="GO" id="GO:0003677">
    <property type="term" value="F:DNA binding"/>
    <property type="evidence" value="ECO:0007669"/>
    <property type="project" value="InterPro"/>
</dbReference>
<gene>
    <name evidence="2" type="ORF">E1283_30005</name>
</gene>
<dbReference type="InterPro" id="IPR051797">
    <property type="entry name" value="TrmB-like"/>
</dbReference>
<comment type="caution">
    <text evidence="2">The sequence shown here is derived from an EMBL/GenBank/DDBJ whole genome shotgun (WGS) entry which is preliminary data.</text>
</comment>
<dbReference type="PROSITE" id="PS50043">
    <property type="entry name" value="HTH_LUXR_2"/>
    <property type="match status" value="1"/>
</dbReference>
<accession>A0A4R4SQD3</accession>
<dbReference type="CDD" id="cd06170">
    <property type="entry name" value="LuxR_C_like"/>
    <property type="match status" value="1"/>
</dbReference>
<dbReference type="SMART" id="SM00421">
    <property type="entry name" value="HTH_LUXR"/>
    <property type="match status" value="1"/>
</dbReference>
<dbReference type="InterPro" id="IPR000792">
    <property type="entry name" value="Tscrpt_reg_LuxR_C"/>
</dbReference>
<sequence length="327" mass="35509">MRVTHPTDLVSQLAARVGLDREQVARAEKKLSALGLLQRSPSGGWVAISPESAAEALLAPLERDILQQRIAMAATREQLHTLSGDYLEARSMRSAKSSIEIIEGIDNIRAVIDDLGRTCTTSLDALVPGGGQADESLRAALPIDLELLARGIRIRSLFQHSARRHRATVQYVERVSAAGAEVRCVGTMPSRMLIWDRDCVVLPLDPLDTAAAAAIVRDPSVLSYLCQVFEHCWEEGREFLEPDEAPPGAEPTGVEREVLLMMVAGRTNDDVALRLGISQRSVSRIVAQLMTRLGAANRFQAGVRAVELGWLSLQGRSREPAAGPTEA</sequence>
<dbReference type="OrthoDB" id="4266042at2"/>
<dbReference type="Gene3D" id="1.10.10.10">
    <property type="entry name" value="Winged helix-like DNA-binding domain superfamily/Winged helix DNA-binding domain"/>
    <property type="match status" value="1"/>
</dbReference>
<dbReference type="AlphaFoldDB" id="A0A4R4SQD3"/>
<dbReference type="SUPFAM" id="SSF46894">
    <property type="entry name" value="C-terminal effector domain of the bipartite response regulators"/>
    <property type="match status" value="1"/>
</dbReference>
<protein>
    <submittedName>
        <fullName evidence="2">LuxR family transcriptional regulator</fullName>
    </submittedName>
</protein>
<keyword evidence="3" id="KW-1185">Reference proteome</keyword>
<evidence type="ECO:0000313" key="3">
    <source>
        <dbReference type="Proteomes" id="UP000295345"/>
    </source>
</evidence>
<evidence type="ECO:0000259" key="1">
    <source>
        <dbReference type="PROSITE" id="PS50043"/>
    </source>
</evidence>
<dbReference type="EMBL" id="SMKI01000459">
    <property type="protein sequence ID" value="TDC66130.1"/>
    <property type="molecule type" value="Genomic_DNA"/>
</dbReference>
<dbReference type="InterPro" id="IPR036388">
    <property type="entry name" value="WH-like_DNA-bd_sf"/>
</dbReference>
<dbReference type="GO" id="GO:0006355">
    <property type="term" value="P:regulation of DNA-templated transcription"/>
    <property type="evidence" value="ECO:0007669"/>
    <property type="project" value="InterPro"/>
</dbReference>